<dbReference type="PROSITE" id="PS00393">
    <property type="entry name" value="PEPCASE_2"/>
    <property type="match status" value="1"/>
</dbReference>
<dbReference type="Pfam" id="PF00311">
    <property type="entry name" value="PEPcase"/>
    <property type="match status" value="2"/>
</dbReference>
<dbReference type="OrthoDB" id="1365747at2759"/>
<dbReference type="STRING" id="1157962.A0A250WX79"/>
<feature type="region of interest" description="Disordered" evidence="10">
    <location>
        <begin position="407"/>
        <end position="459"/>
    </location>
</feature>
<keyword evidence="12" id="KW-1185">Reference proteome</keyword>
<evidence type="ECO:0000256" key="1">
    <source>
        <dbReference type="ARBA" id="ARBA00001946"/>
    </source>
</evidence>
<reference evidence="11 12" key="1">
    <citation type="submission" date="2017-08" db="EMBL/GenBank/DDBJ databases">
        <title>Acidophilic green algal genome provides insights into adaptation to an acidic environment.</title>
        <authorList>
            <person name="Hirooka S."/>
            <person name="Hirose Y."/>
            <person name="Kanesaki Y."/>
            <person name="Higuchi S."/>
            <person name="Fujiwara T."/>
            <person name="Onuma R."/>
            <person name="Era A."/>
            <person name="Ohbayashi R."/>
            <person name="Uzuka A."/>
            <person name="Nozaki H."/>
            <person name="Yoshikawa H."/>
            <person name="Miyagishima S.Y."/>
        </authorList>
    </citation>
    <scope>NUCLEOTIDE SEQUENCE [LARGE SCALE GENOMIC DNA]</scope>
    <source>
        <strain evidence="11 12">NIES-2499</strain>
    </source>
</reference>
<dbReference type="AlphaFoldDB" id="A0A250WX79"/>
<proteinExistence type="inferred from homology"/>
<dbReference type="GO" id="GO:0015977">
    <property type="term" value="P:carbon fixation"/>
    <property type="evidence" value="ECO:0007669"/>
    <property type="project" value="UniProtKB-KW"/>
</dbReference>
<dbReference type="InterPro" id="IPR021135">
    <property type="entry name" value="PEP_COase"/>
</dbReference>
<feature type="compositionally biased region" description="Polar residues" evidence="10">
    <location>
        <begin position="413"/>
        <end position="426"/>
    </location>
</feature>
<evidence type="ECO:0000313" key="12">
    <source>
        <dbReference type="Proteomes" id="UP000232323"/>
    </source>
</evidence>
<evidence type="ECO:0000256" key="2">
    <source>
        <dbReference type="ARBA" id="ARBA00008346"/>
    </source>
</evidence>
<dbReference type="InterPro" id="IPR015813">
    <property type="entry name" value="Pyrv/PenolPyrv_kinase-like_dom"/>
</dbReference>
<keyword evidence="6" id="KW-0120">Carbon dioxide fixation</keyword>
<feature type="region of interest" description="Disordered" evidence="10">
    <location>
        <begin position="343"/>
        <end position="373"/>
    </location>
</feature>
<dbReference type="PANTHER" id="PTHR30523">
    <property type="entry name" value="PHOSPHOENOLPYRUVATE CARBOXYLASE"/>
    <property type="match status" value="1"/>
</dbReference>
<dbReference type="InterPro" id="IPR018129">
    <property type="entry name" value="PEP_COase_Lys_AS"/>
</dbReference>
<dbReference type="GO" id="GO:0005829">
    <property type="term" value="C:cytosol"/>
    <property type="evidence" value="ECO:0007669"/>
    <property type="project" value="TreeGrafter"/>
</dbReference>
<gene>
    <name evidence="11" type="ORF">CEUSTIGMA_g2830.t1</name>
</gene>
<organism evidence="11 12">
    <name type="scientific">Chlamydomonas eustigma</name>
    <dbReference type="NCBI Taxonomy" id="1157962"/>
    <lineage>
        <taxon>Eukaryota</taxon>
        <taxon>Viridiplantae</taxon>
        <taxon>Chlorophyta</taxon>
        <taxon>core chlorophytes</taxon>
        <taxon>Chlorophyceae</taxon>
        <taxon>CS clade</taxon>
        <taxon>Chlamydomonadales</taxon>
        <taxon>Chlamydomonadaceae</taxon>
        <taxon>Chlamydomonas</taxon>
    </lineage>
</organism>
<evidence type="ECO:0000256" key="4">
    <source>
        <dbReference type="ARBA" id="ARBA00022842"/>
    </source>
</evidence>
<dbReference type="EMBL" id="BEGY01000012">
    <property type="protein sequence ID" value="GAX75386.1"/>
    <property type="molecule type" value="Genomic_DNA"/>
</dbReference>
<evidence type="ECO:0000256" key="6">
    <source>
        <dbReference type="ARBA" id="ARBA00023300"/>
    </source>
</evidence>
<dbReference type="Gene3D" id="1.20.1440.90">
    <property type="entry name" value="Phosphoenolpyruvate/pyruvate domain"/>
    <property type="match status" value="2"/>
</dbReference>
<accession>A0A250WX79</accession>
<dbReference type="HAMAP" id="MF_00595">
    <property type="entry name" value="PEPcase_type1"/>
    <property type="match status" value="1"/>
</dbReference>
<feature type="compositionally biased region" description="Low complexity" evidence="10">
    <location>
        <begin position="427"/>
        <end position="439"/>
    </location>
</feature>
<dbReference type="PROSITE" id="PS00781">
    <property type="entry name" value="PEPCASE_1"/>
    <property type="match status" value="1"/>
</dbReference>
<dbReference type="GO" id="GO:0006099">
    <property type="term" value="P:tricarboxylic acid cycle"/>
    <property type="evidence" value="ECO:0007669"/>
    <property type="project" value="InterPro"/>
</dbReference>
<feature type="active site" evidence="9">
    <location>
        <position position="844"/>
    </location>
</feature>
<evidence type="ECO:0000256" key="9">
    <source>
        <dbReference type="PROSITE-ProRule" id="PRU10112"/>
    </source>
</evidence>
<evidence type="ECO:0000256" key="3">
    <source>
        <dbReference type="ARBA" id="ARBA00012305"/>
    </source>
</evidence>
<dbReference type="InterPro" id="IPR022805">
    <property type="entry name" value="PEP_COase_bac/pln-type"/>
</dbReference>
<dbReference type="PRINTS" id="PR00150">
    <property type="entry name" value="PEPCARBXLASE"/>
</dbReference>
<dbReference type="SUPFAM" id="SSF51621">
    <property type="entry name" value="Phosphoenolpyruvate/pyruvate domain"/>
    <property type="match status" value="2"/>
</dbReference>
<evidence type="ECO:0000256" key="10">
    <source>
        <dbReference type="SAM" id="MobiDB-lite"/>
    </source>
</evidence>
<name>A0A250WX79_9CHLO</name>
<dbReference type="InterPro" id="IPR033129">
    <property type="entry name" value="PEPCASE_His_AS"/>
</dbReference>
<dbReference type="EC" id="4.1.1.31" evidence="3"/>
<comment type="similarity">
    <text evidence="2">Belongs to the PEPCase type 1 family.</text>
</comment>
<evidence type="ECO:0000256" key="5">
    <source>
        <dbReference type="ARBA" id="ARBA00023239"/>
    </source>
</evidence>
<keyword evidence="5" id="KW-0456">Lyase</keyword>
<feature type="active site" evidence="8">
    <location>
        <position position="157"/>
    </location>
</feature>
<dbReference type="Proteomes" id="UP000232323">
    <property type="component" value="Unassembled WGS sequence"/>
</dbReference>
<keyword evidence="4" id="KW-0460">Magnesium</keyword>
<evidence type="ECO:0000256" key="8">
    <source>
        <dbReference type="PROSITE-ProRule" id="PRU10111"/>
    </source>
</evidence>
<comment type="caution">
    <text evidence="11">The sequence shown here is derived from an EMBL/GenBank/DDBJ whole genome shotgun (WGS) entry which is preliminary data.</text>
</comment>
<comment type="cofactor">
    <cofactor evidence="1">
        <name>Mg(2+)</name>
        <dbReference type="ChEBI" id="CHEBI:18420"/>
    </cofactor>
</comment>
<dbReference type="GO" id="GO:0008964">
    <property type="term" value="F:phosphoenolpyruvate carboxylase activity"/>
    <property type="evidence" value="ECO:0007669"/>
    <property type="project" value="UniProtKB-EC"/>
</dbReference>
<evidence type="ECO:0000313" key="11">
    <source>
        <dbReference type="EMBL" id="GAX75386.1"/>
    </source>
</evidence>
<dbReference type="PANTHER" id="PTHR30523:SF6">
    <property type="entry name" value="PHOSPHOENOLPYRUVATE CARBOXYLASE"/>
    <property type="match status" value="1"/>
</dbReference>
<evidence type="ECO:0000256" key="7">
    <source>
        <dbReference type="ARBA" id="ARBA00048995"/>
    </source>
</evidence>
<protein>
    <recommendedName>
        <fullName evidence="3">phosphoenolpyruvate carboxylase</fullName>
        <ecNumber evidence="3">4.1.1.31</ecNumber>
    </recommendedName>
</protein>
<sequence length="1179" mass="131005">MPEGEDYAFEDHSELNLQPLDDDCRLLGTLLDTCLKHEIGDALFHKVERVRAVSECATTLASKGATEASASLSESLANELMAMDIDEAIPLTRACGHYLNLTAIAELQHRLRRNRNNPKRAKSCDEVFARLRAEGMSSDQLYNAIVNQTVEIVLTAHPTQVNRRTTQHKHTKIASLLQQHSRVDLTQPERQLVLDDMMREVMSLWQTDELRRRKPTPLDEARSGLHLLEQSLWTAVPAFMKQVSMALKKHTGHDLPLNAQLFKYSSWMGGDRDGNPNVTSLVTAHVVYLARWMAADLYLKEIDALHFELSMNQCSAEVWAMCRAIAKSKEIKEAAMKEAMQKDARGCSSDGGIAVSPTGMSHGPSPGGSRTSMDKGSSFALPFYGDTVPQFGSSAALQQMVVDPTASPALRASSPSNRLSLSNMNGASASSQQNQQYSYDPVRGSSGGGAYDPNLGSLTRDSRMSALNKESFQGTHMSAIFGSPEGSKVISSRVSMLTTPMGNSYPGRSPLEEAREDLEMGSLQSMSDEMYKGSTFGGQLSQKQLLNVKSVDHAASLGEADPTPLRKSLLEQHTTMDSIALHKLHEHPGFHPYRTVLGEVRERLMATRKYMEEMLEGKEPTVPTKIIYNDKEELEIPLRMIYWSLYECGGGMIADGRLLDLIRRISAFDLSLLKLDIRQESTRHSEALDAITQYLGLGSYLEWEEEQRLAFLTTELQGRRPLVPVDMPMSDEVKEVLDTFRMAARLGRSSLGAYVISMAKRASDVLAVELLQKEAALQVAGQDGTVPNLRGTLRVAPLFEMLEDLEAGGAVLKRLLQNPWYRQHLKNAHGNHQEVMLGYSDSGKDAGRLAANWALYKCQEDLVREAHEADVKLTLFHGRGGTVGRGGGPTHLAIQSQPPGSVNGGFRITEQGEMVQAKFGIPAVAEYTMELYTTAVLIATLRPPPPPRCEEWRTLMEQLSINSCKAYRSVVVDHPHFISYFQHATPEAELGNLNIGSRPSRRKAGITGISTLRAIPWIFAWTQTRLILPSWLGIGEALEQAVIDGHRDELRKMYMEWPFFKSTIDLIEMILAKCDERIAALYDEVLVTDEKEKLLGAELRSKLGATIRALLDITGHPQLLANQSNLRKMLEMRNPYIEPLNILQVEIIRRLRQNPDNQRLKDAMLISINGIAAGMRNTG</sequence>
<comment type="catalytic activity">
    <reaction evidence="7">
        <text>oxaloacetate + phosphate = phosphoenolpyruvate + hydrogencarbonate</text>
        <dbReference type="Rhea" id="RHEA:28370"/>
        <dbReference type="ChEBI" id="CHEBI:16452"/>
        <dbReference type="ChEBI" id="CHEBI:17544"/>
        <dbReference type="ChEBI" id="CHEBI:43474"/>
        <dbReference type="ChEBI" id="CHEBI:58702"/>
        <dbReference type="EC" id="4.1.1.31"/>
    </reaction>
</comment>